<evidence type="ECO:0000256" key="1">
    <source>
        <dbReference type="ARBA" id="ARBA00022490"/>
    </source>
</evidence>
<keyword evidence="2 4" id="KW-0808">Transferase</keyword>
<dbReference type="InterPro" id="IPR004616">
    <property type="entry name" value="Leu/Phe-tRNA_Trfase"/>
</dbReference>
<dbReference type="GO" id="GO:0008914">
    <property type="term" value="F:leucyl-tRNA--protein transferase activity"/>
    <property type="evidence" value="ECO:0007669"/>
    <property type="project" value="UniProtKB-EC"/>
</dbReference>
<protein>
    <recommendedName>
        <fullName evidence="4">Leucyl/phenylalanyl-tRNA--protein transferase</fullName>
        <ecNumber evidence="4">2.3.2.6</ecNumber>
    </recommendedName>
    <alternativeName>
        <fullName evidence="4">L/F-transferase</fullName>
    </alternativeName>
    <alternativeName>
        <fullName evidence="4">Leucyltransferase</fullName>
    </alternativeName>
    <alternativeName>
        <fullName evidence="4">Phenyalanyltransferase</fullName>
    </alternativeName>
</protein>
<comment type="catalytic activity">
    <reaction evidence="4">
        <text>N-terminal L-lysyl-[protein] + L-leucyl-tRNA(Leu) = N-terminal L-leucyl-L-lysyl-[protein] + tRNA(Leu) + H(+)</text>
        <dbReference type="Rhea" id="RHEA:12340"/>
        <dbReference type="Rhea" id="RHEA-COMP:9613"/>
        <dbReference type="Rhea" id="RHEA-COMP:9622"/>
        <dbReference type="Rhea" id="RHEA-COMP:12670"/>
        <dbReference type="Rhea" id="RHEA-COMP:12671"/>
        <dbReference type="ChEBI" id="CHEBI:15378"/>
        <dbReference type="ChEBI" id="CHEBI:65249"/>
        <dbReference type="ChEBI" id="CHEBI:78442"/>
        <dbReference type="ChEBI" id="CHEBI:78494"/>
        <dbReference type="ChEBI" id="CHEBI:133043"/>
        <dbReference type="EC" id="2.3.2.6"/>
    </reaction>
</comment>
<keyword evidence="1 4" id="KW-0963">Cytoplasm</keyword>
<dbReference type="EMBL" id="JACTVA010000071">
    <property type="protein sequence ID" value="MBC9209777.1"/>
    <property type="molecule type" value="Genomic_DNA"/>
</dbReference>
<accession>A0ABR7RT78</accession>
<evidence type="ECO:0000256" key="4">
    <source>
        <dbReference type="HAMAP-Rule" id="MF_00688"/>
    </source>
</evidence>
<dbReference type="InterPro" id="IPR016181">
    <property type="entry name" value="Acyl_CoA_acyltransferase"/>
</dbReference>
<keyword evidence="6" id="KW-1185">Reference proteome</keyword>
<comment type="caution">
    <text evidence="5">The sequence shown here is derived from an EMBL/GenBank/DDBJ whole genome shotgun (WGS) entry which is preliminary data.</text>
</comment>
<keyword evidence="3 4" id="KW-0012">Acyltransferase</keyword>
<dbReference type="NCBIfam" id="TIGR00667">
    <property type="entry name" value="aat"/>
    <property type="match status" value="1"/>
</dbReference>
<dbReference type="InterPro" id="IPR042203">
    <property type="entry name" value="Leu/Phe-tRNA_Trfase_C"/>
</dbReference>
<dbReference type="PANTHER" id="PTHR30098:SF2">
    <property type="entry name" value="LEUCYL_PHENYLALANYL-TRNA--PROTEIN TRANSFERASE"/>
    <property type="match status" value="1"/>
</dbReference>
<evidence type="ECO:0000256" key="3">
    <source>
        <dbReference type="ARBA" id="ARBA00023315"/>
    </source>
</evidence>
<organism evidence="5 6">
    <name type="scientific">Teichococcus aerophilus</name>
    <dbReference type="NCBI Taxonomy" id="1224513"/>
    <lineage>
        <taxon>Bacteria</taxon>
        <taxon>Pseudomonadati</taxon>
        <taxon>Pseudomonadota</taxon>
        <taxon>Alphaproteobacteria</taxon>
        <taxon>Acetobacterales</taxon>
        <taxon>Roseomonadaceae</taxon>
        <taxon>Roseomonas</taxon>
    </lineage>
</organism>
<comment type="subcellular location">
    <subcellularLocation>
        <location evidence="4">Cytoplasm</location>
    </subcellularLocation>
</comment>
<comment type="catalytic activity">
    <reaction evidence="4">
        <text>N-terminal L-arginyl-[protein] + L-leucyl-tRNA(Leu) = N-terminal L-leucyl-L-arginyl-[protein] + tRNA(Leu) + H(+)</text>
        <dbReference type="Rhea" id="RHEA:50416"/>
        <dbReference type="Rhea" id="RHEA-COMP:9613"/>
        <dbReference type="Rhea" id="RHEA-COMP:9622"/>
        <dbReference type="Rhea" id="RHEA-COMP:12672"/>
        <dbReference type="Rhea" id="RHEA-COMP:12673"/>
        <dbReference type="ChEBI" id="CHEBI:15378"/>
        <dbReference type="ChEBI" id="CHEBI:64719"/>
        <dbReference type="ChEBI" id="CHEBI:78442"/>
        <dbReference type="ChEBI" id="CHEBI:78494"/>
        <dbReference type="ChEBI" id="CHEBI:133044"/>
        <dbReference type="EC" id="2.3.2.6"/>
    </reaction>
</comment>
<reference evidence="5 6" key="1">
    <citation type="journal article" date="2013" name="Int. J. Syst. Evol. Microbiol.">
        <title>Roseomonas aerophila sp. nov., isolated from air.</title>
        <authorList>
            <person name="Kim S.J."/>
            <person name="Weon H.Y."/>
            <person name="Ahn J.H."/>
            <person name="Hong S.B."/>
            <person name="Seok S.J."/>
            <person name="Whang K.S."/>
            <person name="Kwon S.W."/>
        </authorList>
    </citation>
    <scope>NUCLEOTIDE SEQUENCE [LARGE SCALE GENOMIC DNA]</scope>
    <source>
        <strain evidence="5 6">NBRC 108923</strain>
    </source>
</reference>
<dbReference type="HAMAP" id="MF_00688">
    <property type="entry name" value="Leu_Phe_trans"/>
    <property type="match status" value="1"/>
</dbReference>
<dbReference type="SUPFAM" id="SSF55729">
    <property type="entry name" value="Acyl-CoA N-acyltransferases (Nat)"/>
    <property type="match status" value="1"/>
</dbReference>
<dbReference type="Gene3D" id="3.40.630.70">
    <property type="entry name" value="Leucyl/phenylalanyl-tRNA-protein transferase, C-terminal domain"/>
    <property type="match status" value="1"/>
</dbReference>
<evidence type="ECO:0000313" key="6">
    <source>
        <dbReference type="Proteomes" id="UP000626026"/>
    </source>
</evidence>
<dbReference type="RefSeq" id="WP_187786898.1">
    <property type="nucleotide sequence ID" value="NZ_JACTVA010000071.1"/>
</dbReference>
<sequence length="219" mass="24347">MNPVTRHPVRITPELLLRAYRAGLFPMAESRDAGRLYWLDPEMRGILPLQGFHLPRRLARTVLSGGFTVTADTAFSRVITLCAAPAPGREDSWINPEIEALFTALHELGVGHSVEVWQNDRLVGGLYGVAMGGVFFGESMFSRVRDASKVALVHLVARLRLGGFVLLDTQFITTHLTQFGALEIPRASYRQRLSAALETDARWLVTPDGLEEEIRALRV</sequence>
<proteinExistence type="inferred from homology"/>
<dbReference type="PANTHER" id="PTHR30098">
    <property type="entry name" value="LEUCYL/PHENYLALANYL-TRNA--PROTEIN TRANSFERASE"/>
    <property type="match status" value="1"/>
</dbReference>
<comment type="catalytic activity">
    <reaction evidence="4">
        <text>L-phenylalanyl-tRNA(Phe) + an N-terminal L-alpha-aminoacyl-[protein] = an N-terminal L-phenylalanyl-L-alpha-aminoacyl-[protein] + tRNA(Phe)</text>
        <dbReference type="Rhea" id="RHEA:43632"/>
        <dbReference type="Rhea" id="RHEA-COMP:9668"/>
        <dbReference type="Rhea" id="RHEA-COMP:9699"/>
        <dbReference type="Rhea" id="RHEA-COMP:10636"/>
        <dbReference type="Rhea" id="RHEA-COMP:10637"/>
        <dbReference type="ChEBI" id="CHEBI:78442"/>
        <dbReference type="ChEBI" id="CHEBI:78531"/>
        <dbReference type="ChEBI" id="CHEBI:78597"/>
        <dbReference type="ChEBI" id="CHEBI:83561"/>
        <dbReference type="EC" id="2.3.2.6"/>
    </reaction>
</comment>
<gene>
    <name evidence="4" type="primary">aat</name>
    <name evidence="5" type="ORF">IBL26_23270</name>
</gene>
<comment type="function">
    <text evidence="4">Functions in the N-end rule pathway of protein degradation where it conjugates Leu, Phe and, less efficiently, Met from aminoacyl-tRNAs to the N-termini of proteins containing an N-terminal arginine or lysine.</text>
</comment>
<dbReference type="Proteomes" id="UP000626026">
    <property type="component" value="Unassembled WGS sequence"/>
</dbReference>
<evidence type="ECO:0000256" key="2">
    <source>
        <dbReference type="ARBA" id="ARBA00022679"/>
    </source>
</evidence>
<dbReference type="Pfam" id="PF03588">
    <property type="entry name" value="Leu_Phe_trans"/>
    <property type="match status" value="1"/>
</dbReference>
<evidence type="ECO:0000313" key="5">
    <source>
        <dbReference type="EMBL" id="MBC9209777.1"/>
    </source>
</evidence>
<dbReference type="EC" id="2.3.2.6" evidence="4"/>
<name>A0ABR7RT78_9PROT</name>
<comment type="similarity">
    <text evidence="4">Belongs to the L/F-transferase family.</text>
</comment>